<dbReference type="FunCoup" id="A0A1B1YTK5">
    <property type="interactions" value="45"/>
</dbReference>
<dbReference type="EMBL" id="CP014671">
    <property type="protein sequence ID" value="ANX04095.1"/>
    <property type="molecule type" value="Genomic_DNA"/>
</dbReference>
<dbReference type="OrthoDB" id="9794530at2"/>
<name>A0A1B1YTK5_9GAMM</name>
<keyword evidence="2 6" id="KW-0132">Cell division</keyword>
<gene>
    <name evidence="6" type="primary">minC</name>
    <name evidence="10" type="ORF">PG2T_07800</name>
</gene>
<evidence type="ECO:0000256" key="2">
    <source>
        <dbReference type="ARBA" id="ARBA00022618"/>
    </source>
</evidence>
<dbReference type="Pfam" id="PF03775">
    <property type="entry name" value="MinC_C"/>
    <property type="match status" value="1"/>
</dbReference>
<dbReference type="KEGG" id="gbi:PG2T_07800"/>
<dbReference type="Gene3D" id="2.160.20.70">
    <property type="match status" value="1"/>
</dbReference>
<feature type="domain" description="Septum formation inhibitor MinC C-terminal" evidence="8">
    <location>
        <begin position="147"/>
        <end position="244"/>
    </location>
</feature>
<evidence type="ECO:0000313" key="10">
    <source>
        <dbReference type="EMBL" id="ANX04095.1"/>
    </source>
</evidence>
<evidence type="ECO:0000256" key="4">
    <source>
        <dbReference type="ARBA" id="ARBA00023306"/>
    </source>
</evidence>
<evidence type="ECO:0000256" key="6">
    <source>
        <dbReference type="HAMAP-Rule" id="MF_00267"/>
    </source>
</evidence>
<evidence type="ECO:0000256" key="3">
    <source>
        <dbReference type="ARBA" id="ARBA00023210"/>
    </source>
</evidence>
<keyword evidence="3 6" id="KW-0717">Septation</keyword>
<proteinExistence type="inferred from homology"/>
<dbReference type="SUPFAM" id="SSF63848">
    <property type="entry name" value="Cell-division inhibitor MinC, C-terminal domain"/>
    <property type="match status" value="1"/>
</dbReference>
<evidence type="ECO:0000256" key="1">
    <source>
        <dbReference type="ARBA" id="ARBA00006291"/>
    </source>
</evidence>
<evidence type="ECO:0000313" key="11">
    <source>
        <dbReference type="Proteomes" id="UP000092952"/>
    </source>
</evidence>
<reference evidence="11" key="1">
    <citation type="submission" date="2016-03" db="EMBL/GenBank/DDBJ databases">
        <title>Complete genome sequence of Solimmundus cernigliae, representing a novel lineage of polycyclic aromatic hydrocarbon degraders within the Gammaproteobacteria.</title>
        <authorList>
            <person name="Singleton D.R."/>
            <person name="Dickey A.N."/>
            <person name="Scholl E.H."/>
            <person name="Wright F.A."/>
            <person name="Aitken M.D."/>
        </authorList>
    </citation>
    <scope>NUCLEOTIDE SEQUENCE [LARGE SCALE GENOMIC DNA]</scope>
    <source>
        <strain evidence="11">TR3.2</strain>
    </source>
</reference>
<dbReference type="InterPro" id="IPR005526">
    <property type="entry name" value="Septum_form_inhib_MinC_C"/>
</dbReference>
<dbReference type="GO" id="GO:0000902">
    <property type="term" value="P:cell morphogenesis"/>
    <property type="evidence" value="ECO:0007669"/>
    <property type="project" value="InterPro"/>
</dbReference>
<dbReference type="PANTHER" id="PTHR34108:SF1">
    <property type="entry name" value="SEPTUM SITE-DETERMINING PROTEIN MINC"/>
    <property type="match status" value="1"/>
</dbReference>
<dbReference type="InterPro" id="IPR013033">
    <property type="entry name" value="MinC"/>
</dbReference>
<protein>
    <recommendedName>
        <fullName evidence="6">Probable septum site-determining protein MinC</fullName>
    </recommendedName>
</protein>
<dbReference type="InParanoid" id="A0A1B1YTK5"/>
<dbReference type="AlphaFoldDB" id="A0A1B1YTK5"/>
<sequence length="248" mass="25207">MAASPPFRLKGSLVTLSILKPLSTDLSAIDAGLAAKVAQAPALFDRAPLLLDLADLPDAEALDLPGLRALVARLGFVPVAVRGGGDTVASAAAALGLGVLGEGRLPPDAEPAPPPAQEEPLPPSATANDASGPDAAAQIAPAPTRLITQTVRSGQQVYSRGDLIVLAGVSPGAELLADGHIHVYGPLRGRALAGLRGNTQARIYCRALEAELIAVAGCFQVAEDIDPALRGRPAQVFLEGEDLVTAPL</sequence>
<comment type="similarity">
    <text evidence="1 6">Belongs to the MinC family.</text>
</comment>
<feature type="compositionally biased region" description="Pro residues" evidence="7">
    <location>
        <begin position="108"/>
        <end position="123"/>
    </location>
</feature>
<feature type="domain" description="Septum formation inhibitor MinC N-terminal" evidence="9">
    <location>
        <begin position="7"/>
        <end position="78"/>
    </location>
</feature>
<comment type="subunit">
    <text evidence="6">Interacts with MinD and FtsZ.</text>
</comment>
<dbReference type="Pfam" id="PF05209">
    <property type="entry name" value="MinC_N"/>
    <property type="match status" value="1"/>
</dbReference>
<dbReference type="InterPro" id="IPR016098">
    <property type="entry name" value="CAP/MinC_C"/>
</dbReference>
<dbReference type="Proteomes" id="UP000092952">
    <property type="component" value="Chromosome"/>
</dbReference>
<dbReference type="PANTHER" id="PTHR34108">
    <property type="entry name" value="SEPTUM SITE-DETERMINING PROTEIN MINC"/>
    <property type="match status" value="1"/>
</dbReference>
<evidence type="ECO:0000259" key="9">
    <source>
        <dbReference type="Pfam" id="PF05209"/>
    </source>
</evidence>
<dbReference type="GO" id="GO:1901891">
    <property type="term" value="P:regulation of cell septum assembly"/>
    <property type="evidence" value="ECO:0007669"/>
    <property type="project" value="InterPro"/>
</dbReference>
<evidence type="ECO:0000259" key="8">
    <source>
        <dbReference type="Pfam" id="PF03775"/>
    </source>
</evidence>
<comment type="function">
    <text evidence="5 6">Cell division inhibitor that blocks the formation of polar Z ring septums. Rapidly oscillates between the poles of the cell to destabilize FtsZ filaments that have formed before they mature into polar Z rings. Prevents FtsZ polymerization.</text>
</comment>
<dbReference type="NCBIfam" id="TIGR01222">
    <property type="entry name" value="minC"/>
    <property type="match status" value="1"/>
</dbReference>
<dbReference type="RefSeq" id="WP_068803980.1">
    <property type="nucleotide sequence ID" value="NZ_CP014671.1"/>
</dbReference>
<dbReference type="InterPro" id="IPR036145">
    <property type="entry name" value="MinC_C_sf"/>
</dbReference>
<keyword evidence="11" id="KW-1185">Reference proteome</keyword>
<dbReference type="HAMAP" id="MF_00267">
    <property type="entry name" value="MinC"/>
    <property type="match status" value="1"/>
</dbReference>
<keyword evidence="4 6" id="KW-0131">Cell cycle</keyword>
<dbReference type="STRING" id="1810504.PG2T_07800"/>
<evidence type="ECO:0000256" key="7">
    <source>
        <dbReference type="SAM" id="MobiDB-lite"/>
    </source>
</evidence>
<dbReference type="GO" id="GO:0051302">
    <property type="term" value="P:regulation of cell division"/>
    <property type="evidence" value="ECO:0007669"/>
    <property type="project" value="InterPro"/>
</dbReference>
<dbReference type="InterPro" id="IPR007874">
    <property type="entry name" value="MinC_N"/>
</dbReference>
<feature type="region of interest" description="Disordered" evidence="7">
    <location>
        <begin position="103"/>
        <end position="134"/>
    </location>
</feature>
<dbReference type="Gene3D" id="3.30.70.260">
    <property type="match status" value="1"/>
</dbReference>
<evidence type="ECO:0000256" key="5">
    <source>
        <dbReference type="ARBA" id="ARBA00025606"/>
    </source>
</evidence>
<accession>A0A1B1YTK5</accession>
<dbReference type="GO" id="GO:0000917">
    <property type="term" value="P:division septum assembly"/>
    <property type="evidence" value="ECO:0007669"/>
    <property type="project" value="UniProtKB-KW"/>
</dbReference>
<organism evidence="10 11">
    <name type="scientific">Immundisolibacter cernigliae</name>
    <dbReference type="NCBI Taxonomy" id="1810504"/>
    <lineage>
        <taxon>Bacteria</taxon>
        <taxon>Pseudomonadati</taxon>
        <taxon>Pseudomonadota</taxon>
        <taxon>Gammaproteobacteria</taxon>
        <taxon>Immundisolibacterales</taxon>
        <taxon>Immundisolibacteraceae</taxon>
        <taxon>Immundisolibacter</taxon>
    </lineage>
</organism>